<evidence type="ECO:0000256" key="1">
    <source>
        <dbReference type="ARBA" id="ARBA00023015"/>
    </source>
</evidence>
<dbReference type="SUPFAM" id="SSF52540">
    <property type="entry name" value="P-loop containing nucleoside triphosphate hydrolases"/>
    <property type="match status" value="1"/>
</dbReference>
<dbReference type="AlphaFoldDB" id="A0A328U161"/>
<dbReference type="PROSITE" id="PS00622">
    <property type="entry name" value="HTH_LUXR_1"/>
    <property type="match status" value="1"/>
</dbReference>
<gene>
    <name evidence="5" type="ORF">DL346_10120</name>
</gene>
<dbReference type="Pfam" id="PF00196">
    <property type="entry name" value="GerE"/>
    <property type="match status" value="1"/>
</dbReference>
<name>A0A328U161_9BACL</name>
<evidence type="ECO:0000259" key="4">
    <source>
        <dbReference type="PROSITE" id="PS50043"/>
    </source>
</evidence>
<comment type="caution">
    <text evidence="5">The sequence shown here is derived from an EMBL/GenBank/DDBJ whole genome shotgun (WGS) entry which is preliminary data.</text>
</comment>
<dbReference type="OrthoDB" id="2488911at2"/>
<dbReference type="InterPro" id="IPR049945">
    <property type="entry name" value="AAA_22"/>
</dbReference>
<dbReference type="PANTHER" id="PTHR44688:SF16">
    <property type="entry name" value="DNA-BINDING TRANSCRIPTIONAL ACTIVATOR DEVR_DOSR"/>
    <property type="match status" value="1"/>
</dbReference>
<dbReference type="PROSITE" id="PS50043">
    <property type="entry name" value="HTH_LUXR_2"/>
    <property type="match status" value="1"/>
</dbReference>
<dbReference type="Gene3D" id="3.40.50.300">
    <property type="entry name" value="P-loop containing nucleotide triphosphate hydrolases"/>
    <property type="match status" value="1"/>
</dbReference>
<dbReference type="PRINTS" id="PR00038">
    <property type="entry name" value="HTHLUXR"/>
</dbReference>
<evidence type="ECO:0000313" key="5">
    <source>
        <dbReference type="EMBL" id="RAP75792.1"/>
    </source>
</evidence>
<keyword evidence="2" id="KW-0238">DNA-binding</keyword>
<keyword evidence="3" id="KW-0804">Transcription</keyword>
<dbReference type="InterPro" id="IPR036388">
    <property type="entry name" value="WH-like_DNA-bd_sf"/>
</dbReference>
<dbReference type="PANTHER" id="PTHR44688">
    <property type="entry name" value="DNA-BINDING TRANSCRIPTIONAL ACTIVATOR DEVR_DOSR"/>
    <property type="match status" value="1"/>
</dbReference>
<dbReference type="Gene3D" id="1.10.10.10">
    <property type="entry name" value="Winged helix-like DNA-binding domain superfamily/Winged helix DNA-binding domain"/>
    <property type="match status" value="1"/>
</dbReference>
<dbReference type="CDD" id="cd06170">
    <property type="entry name" value="LuxR_C_like"/>
    <property type="match status" value="1"/>
</dbReference>
<dbReference type="SUPFAM" id="SSF46894">
    <property type="entry name" value="C-terminal effector domain of the bipartite response regulators"/>
    <property type="match status" value="1"/>
</dbReference>
<feature type="domain" description="HTH luxR-type" evidence="4">
    <location>
        <begin position="614"/>
        <end position="679"/>
    </location>
</feature>
<proteinExistence type="predicted"/>
<evidence type="ECO:0000313" key="6">
    <source>
        <dbReference type="Proteomes" id="UP000249260"/>
    </source>
</evidence>
<dbReference type="SMART" id="SM00421">
    <property type="entry name" value="HTH_LUXR"/>
    <property type="match status" value="1"/>
</dbReference>
<dbReference type="Proteomes" id="UP000249260">
    <property type="component" value="Unassembled WGS sequence"/>
</dbReference>
<reference evidence="5 6" key="1">
    <citation type="submission" date="2018-06" db="EMBL/GenBank/DDBJ databases">
        <title>Paenibacillus montanisoli sp. nov., isolated from mountain area soil.</title>
        <authorList>
            <person name="Wu M."/>
        </authorList>
    </citation>
    <scope>NUCLEOTIDE SEQUENCE [LARGE SCALE GENOMIC DNA]</scope>
    <source>
        <strain evidence="5 6">RA17</strain>
    </source>
</reference>
<protein>
    <recommendedName>
        <fullName evidence="4">HTH luxR-type domain-containing protein</fullName>
    </recommendedName>
</protein>
<evidence type="ECO:0000256" key="3">
    <source>
        <dbReference type="ARBA" id="ARBA00023163"/>
    </source>
</evidence>
<dbReference type="InterPro" id="IPR016032">
    <property type="entry name" value="Sig_transdc_resp-reg_C-effctor"/>
</dbReference>
<dbReference type="InterPro" id="IPR027417">
    <property type="entry name" value="P-loop_NTPase"/>
</dbReference>
<dbReference type="InterPro" id="IPR000792">
    <property type="entry name" value="Tscrpt_reg_LuxR_C"/>
</dbReference>
<dbReference type="EMBL" id="QLUW01000002">
    <property type="protein sequence ID" value="RAP75792.1"/>
    <property type="molecule type" value="Genomic_DNA"/>
</dbReference>
<organism evidence="5 6">
    <name type="scientific">Paenibacillus montanisoli</name>
    <dbReference type="NCBI Taxonomy" id="2081970"/>
    <lineage>
        <taxon>Bacteria</taxon>
        <taxon>Bacillati</taxon>
        <taxon>Bacillota</taxon>
        <taxon>Bacilli</taxon>
        <taxon>Bacillales</taxon>
        <taxon>Paenibacillaceae</taxon>
        <taxon>Paenibacillus</taxon>
    </lineage>
</organism>
<keyword evidence="1" id="KW-0805">Transcription regulation</keyword>
<keyword evidence="6" id="KW-1185">Reference proteome</keyword>
<dbReference type="GO" id="GO:0006355">
    <property type="term" value="P:regulation of DNA-templated transcription"/>
    <property type="evidence" value="ECO:0007669"/>
    <property type="project" value="InterPro"/>
</dbReference>
<evidence type="ECO:0000256" key="2">
    <source>
        <dbReference type="ARBA" id="ARBA00023125"/>
    </source>
</evidence>
<accession>A0A328U161</accession>
<dbReference type="Pfam" id="PF13401">
    <property type="entry name" value="AAA_22"/>
    <property type="match status" value="1"/>
</dbReference>
<dbReference type="GO" id="GO:0003677">
    <property type="term" value="F:DNA binding"/>
    <property type="evidence" value="ECO:0007669"/>
    <property type="project" value="UniProtKB-KW"/>
</dbReference>
<sequence length="679" mass="78919">MNISSLEVSMGNFGEEIRQLEDQFFVGRSMELDAFRTIVFNSESKSTILNISGTGGIGKSSLLDQFRRICAHEGVPFFHLDCVDFTKTPTGFTSRLLTTLNSEAAAESRENELLLQAEQQMNDLAGHGRLVLAIDTYEEMDELDDWLRNSFLVRLSSRIIILLAGRFPLRGGWVSSPAWRRMIKFMPLSPFDYETCKAYSSIYGERDESFIRKSYMITKGLPLALSLYMGVHNREQEPELLLWKETFKEIAGRWLRELPDPALSELLEAATMVRVFNHEILETMVDREISNEEFDKLIHLSFVRKTERGWYLHQVLRKALYQDFRLRKPQIYHRLWQRSVKYHYGLVSSSHVSMEERNLLLLDYIYVVGDPGFRAMFFDDAIDQTYYIESINQDNLHEAEQYVRDVLANLKDFVQEMFDPVTNEKYIYKIPKSVNEKWFTSIQLSEIITLGNDAIRLLKNERNEAVGMFIYIPIHRHSLRLLEQNPITQSYFRTLSRQERDKFNVSPESPAGWFQYKIDFSKDGSAAARFMFFQSYLSYYLKGGLMIYTTPMKYLQEAVKGIGYIEVPRAAHKAFGPDFPAPVFVLDFREDKDMKKFVDNLYRSTKVDNKDEALDAVLSGLTPREREIALLATTCTSNEEIAQKLYLSEITVKKNLSRIYEKLEVKGKTELVKKLLANQ</sequence>